<reference evidence="2 3" key="1">
    <citation type="submission" date="2020-03" db="EMBL/GenBank/DDBJ databases">
        <title>WGS of actinomycetes isolated from Thailand.</title>
        <authorList>
            <person name="Thawai C."/>
        </authorList>
    </citation>
    <scope>NUCLEOTIDE SEQUENCE [LARGE SCALE GENOMIC DNA]</scope>
    <source>
        <strain evidence="2 3">PLAI 1-29</strain>
    </source>
</reference>
<dbReference type="SUPFAM" id="SSF51735">
    <property type="entry name" value="NAD(P)-binding Rossmann-fold domains"/>
    <property type="match status" value="1"/>
</dbReference>
<proteinExistence type="predicted"/>
<sequence length="280" mass="30379">MKREKETAPILVLGATGSAGRRVASRLRAAGAPVRAASRSGDTRFDWHDEETWEPALRGVRRMFLMAPDGVGVNPALVGLAAEAGVAHIVLLSSRAIEVMDDRRLLEAEKTVKESGTGWTVLRSDWFDQNFDEGPFREAVFAGELAVPLGDCGQTFVDLGDVAEVAARALTEEGHTGRTYEVTGPESLSFREVCAVIGEASGRRLDFHGDPASYRSSQRELGRPEEEVEQDLAAFAALRRLGDAEPLDTVERVTGRPPRRFAEYAAAAADRWREPSSGTG</sequence>
<dbReference type="PANTHER" id="PTHR43162">
    <property type="match status" value="1"/>
</dbReference>
<protein>
    <submittedName>
        <fullName evidence="2">NAD(P)H-binding protein</fullName>
    </submittedName>
</protein>
<dbReference type="InterPro" id="IPR036291">
    <property type="entry name" value="NAD(P)-bd_dom_sf"/>
</dbReference>
<evidence type="ECO:0000313" key="2">
    <source>
        <dbReference type="EMBL" id="NJQ03825.1"/>
    </source>
</evidence>
<dbReference type="Pfam" id="PF05368">
    <property type="entry name" value="NmrA"/>
    <property type="match status" value="1"/>
</dbReference>
<dbReference type="InterPro" id="IPR051604">
    <property type="entry name" value="Ergot_Alk_Oxidoreductase"/>
</dbReference>
<dbReference type="Proteomes" id="UP000695264">
    <property type="component" value="Unassembled WGS sequence"/>
</dbReference>
<dbReference type="RefSeq" id="WP_168104447.1">
    <property type="nucleotide sequence ID" value="NZ_JAATEN010000031.1"/>
</dbReference>
<gene>
    <name evidence="2" type="ORF">HCK00_25735</name>
</gene>
<dbReference type="PANTHER" id="PTHR43162:SF1">
    <property type="entry name" value="PRESTALK A DIFFERENTIATION PROTEIN A"/>
    <property type="match status" value="1"/>
</dbReference>
<comment type="caution">
    <text evidence="2">The sequence shown here is derived from an EMBL/GenBank/DDBJ whole genome shotgun (WGS) entry which is preliminary data.</text>
</comment>
<accession>A0ABX1C1Q6</accession>
<evidence type="ECO:0000259" key="1">
    <source>
        <dbReference type="Pfam" id="PF05368"/>
    </source>
</evidence>
<dbReference type="Gene3D" id="3.90.25.10">
    <property type="entry name" value="UDP-galactose 4-epimerase, domain 1"/>
    <property type="match status" value="1"/>
</dbReference>
<organism evidence="2 3">
    <name type="scientific">Streptomyces zingiberis</name>
    <dbReference type="NCBI Taxonomy" id="2053010"/>
    <lineage>
        <taxon>Bacteria</taxon>
        <taxon>Bacillati</taxon>
        <taxon>Actinomycetota</taxon>
        <taxon>Actinomycetes</taxon>
        <taxon>Kitasatosporales</taxon>
        <taxon>Streptomycetaceae</taxon>
        <taxon>Streptomyces</taxon>
    </lineage>
</organism>
<feature type="domain" description="NmrA-like" evidence="1">
    <location>
        <begin position="9"/>
        <end position="211"/>
    </location>
</feature>
<dbReference type="InterPro" id="IPR008030">
    <property type="entry name" value="NmrA-like"/>
</dbReference>
<keyword evidence="3" id="KW-1185">Reference proteome</keyword>
<dbReference type="EMBL" id="JAATEN010000031">
    <property type="protein sequence ID" value="NJQ03825.1"/>
    <property type="molecule type" value="Genomic_DNA"/>
</dbReference>
<dbReference type="Gene3D" id="3.40.50.720">
    <property type="entry name" value="NAD(P)-binding Rossmann-like Domain"/>
    <property type="match status" value="1"/>
</dbReference>
<evidence type="ECO:0000313" key="3">
    <source>
        <dbReference type="Proteomes" id="UP000695264"/>
    </source>
</evidence>
<name>A0ABX1C1Q6_9ACTN</name>